<dbReference type="GO" id="GO:0005886">
    <property type="term" value="C:plasma membrane"/>
    <property type="evidence" value="ECO:0007669"/>
    <property type="project" value="UniProtKB-SubCell"/>
</dbReference>
<evidence type="ECO:0000256" key="6">
    <source>
        <dbReference type="ARBA" id="ARBA00022692"/>
    </source>
</evidence>
<name>J3TEC9_CARRU</name>
<dbReference type="EMBL" id="CP003543">
    <property type="protein sequence ID" value="AFP84037.1"/>
    <property type="molecule type" value="Genomic_DNA"/>
</dbReference>
<evidence type="ECO:0000256" key="4">
    <source>
        <dbReference type="ARBA" id="ARBA00022475"/>
    </source>
</evidence>
<organism evidence="15 16">
    <name type="scientific">Candidatus Carsonella ruddii HC isolate Thao2000</name>
    <dbReference type="NCBI Taxonomy" id="1202538"/>
    <lineage>
        <taxon>Bacteria</taxon>
        <taxon>Pseudomonadati</taxon>
        <taxon>Pseudomonadota</taxon>
        <taxon>Gammaproteobacteria</taxon>
        <taxon>Oceanospirillales</taxon>
        <taxon>Halomonadaceae</taxon>
        <taxon>Zymobacter group</taxon>
        <taxon>Candidatus Carsonella</taxon>
    </lineage>
</organism>
<keyword evidence="3" id="KW-0813">Transport</keyword>
<dbReference type="OrthoDB" id="9783445at2"/>
<keyword evidence="4" id="KW-1003">Cell membrane</keyword>
<dbReference type="PANTHER" id="PTHR22888:SF18">
    <property type="entry name" value="CYTOCHROME BO(3) UBIQUINOL OXIDASE SUBUNIT 2"/>
    <property type="match status" value="1"/>
</dbReference>
<keyword evidence="9 12" id="KW-1133">Transmembrane helix</keyword>
<dbReference type="SUPFAM" id="SSF81464">
    <property type="entry name" value="Cytochrome c oxidase subunit II-like, transmembrane region"/>
    <property type="match status" value="1"/>
</dbReference>
<dbReference type="InterPro" id="IPR034227">
    <property type="entry name" value="CuRO_UO_II"/>
</dbReference>
<evidence type="ECO:0000256" key="2">
    <source>
        <dbReference type="ARBA" id="ARBA00007866"/>
    </source>
</evidence>
<gene>
    <name evidence="15" type="primary">cyoA</name>
    <name evidence="15" type="ORF">A353_0213</name>
</gene>
<dbReference type="PROSITE" id="PS50857">
    <property type="entry name" value="COX2_CUA"/>
    <property type="match status" value="1"/>
</dbReference>
<keyword evidence="11 12" id="KW-0472">Membrane</keyword>
<dbReference type="GO" id="GO:0004129">
    <property type="term" value="F:cytochrome-c oxidase activity"/>
    <property type="evidence" value="ECO:0007669"/>
    <property type="project" value="InterPro"/>
</dbReference>
<dbReference type="PANTHER" id="PTHR22888">
    <property type="entry name" value="CYTOCHROME C OXIDASE, SUBUNIT II"/>
    <property type="match status" value="1"/>
</dbReference>
<dbReference type="PROSITE" id="PS50999">
    <property type="entry name" value="COX2_TM"/>
    <property type="match status" value="1"/>
</dbReference>
<dbReference type="InterPro" id="IPR008972">
    <property type="entry name" value="Cupredoxin"/>
</dbReference>
<evidence type="ECO:0000256" key="8">
    <source>
        <dbReference type="ARBA" id="ARBA00022982"/>
    </source>
</evidence>
<comment type="similarity">
    <text evidence="2">Belongs to the cytochrome c oxidase subunit 2 family.</text>
</comment>
<evidence type="ECO:0000256" key="12">
    <source>
        <dbReference type="SAM" id="Phobius"/>
    </source>
</evidence>
<dbReference type="SUPFAM" id="SSF49503">
    <property type="entry name" value="Cupredoxins"/>
    <property type="match status" value="1"/>
</dbReference>
<keyword evidence="8" id="KW-0249">Electron transport</keyword>
<dbReference type="GO" id="GO:0016491">
    <property type="term" value="F:oxidoreductase activity"/>
    <property type="evidence" value="ECO:0007669"/>
    <property type="project" value="UniProtKB-KW"/>
</dbReference>
<comment type="subcellular location">
    <subcellularLocation>
        <location evidence="1">Cell membrane</location>
        <topology evidence="1">Multi-pass membrane protein</topology>
    </subcellularLocation>
</comment>
<dbReference type="GO" id="GO:0005507">
    <property type="term" value="F:copper ion binding"/>
    <property type="evidence" value="ECO:0007669"/>
    <property type="project" value="InterPro"/>
</dbReference>
<evidence type="ECO:0000313" key="15">
    <source>
        <dbReference type="EMBL" id="AFP84037.1"/>
    </source>
</evidence>
<evidence type="ECO:0000259" key="13">
    <source>
        <dbReference type="PROSITE" id="PS50857"/>
    </source>
</evidence>
<dbReference type="InterPro" id="IPR045187">
    <property type="entry name" value="CcO_II"/>
</dbReference>
<keyword evidence="10" id="KW-0560">Oxidoreductase</keyword>
<dbReference type="PATRIC" id="fig|1202538.3.peg.182"/>
<dbReference type="GO" id="GO:0042773">
    <property type="term" value="P:ATP synthesis coupled electron transport"/>
    <property type="evidence" value="ECO:0007669"/>
    <property type="project" value="TreeGrafter"/>
</dbReference>
<evidence type="ECO:0000256" key="5">
    <source>
        <dbReference type="ARBA" id="ARBA00022660"/>
    </source>
</evidence>
<dbReference type="RefSeq" id="WP_014887337.1">
    <property type="nucleotide sequence ID" value="NC_018416.1"/>
</dbReference>
<dbReference type="Pfam" id="PF00116">
    <property type="entry name" value="COX2"/>
    <property type="match status" value="1"/>
</dbReference>
<evidence type="ECO:0000256" key="3">
    <source>
        <dbReference type="ARBA" id="ARBA00022448"/>
    </source>
</evidence>
<evidence type="ECO:0000256" key="7">
    <source>
        <dbReference type="ARBA" id="ARBA00022729"/>
    </source>
</evidence>
<evidence type="ECO:0000256" key="11">
    <source>
        <dbReference type="ARBA" id="ARBA00023136"/>
    </source>
</evidence>
<keyword evidence="7" id="KW-0732">Signal</keyword>
<dbReference type="Gene3D" id="2.60.40.420">
    <property type="entry name" value="Cupredoxins - blue copper proteins"/>
    <property type="match status" value="1"/>
</dbReference>
<protein>
    <submittedName>
        <fullName evidence="15">Cytochrome O ubiquinol oxidase subunit II</fullName>
    </submittedName>
</protein>
<feature type="domain" description="Cytochrome oxidase subunit II copper A binding" evidence="13">
    <location>
        <begin position="100"/>
        <end position="212"/>
    </location>
</feature>
<feature type="domain" description="Cytochrome oxidase subunit II transmembrane region profile" evidence="14">
    <location>
        <begin position="1"/>
        <end position="94"/>
    </location>
</feature>
<dbReference type="AlphaFoldDB" id="J3TEC9"/>
<keyword evidence="16" id="KW-1185">Reference proteome</keyword>
<evidence type="ECO:0000313" key="16">
    <source>
        <dbReference type="Proteomes" id="UP000003934"/>
    </source>
</evidence>
<accession>J3TEC9</accession>
<dbReference type="InterPro" id="IPR002429">
    <property type="entry name" value="CcO_II-like_C"/>
</dbReference>
<evidence type="ECO:0000256" key="9">
    <source>
        <dbReference type="ARBA" id="ARBA00022989"/>
    </source>
</evidence>
<dbReference type="GeneID" id="67454734"/>
<feature type="transmembrane region" description="Helical" evidence="12">
    <location>
        <begin position="69"/>
        <end position="91"/>
    </location>
</feature>
<reference evidence="15 16" key="1">
    <citation type="journal article" date="2012" name="Mol. Biol. Evol.">
        <title>Genome reduction and co-evolution between the primary and secondary bacterial symbionts of psyllids.</title>
        <authorList>
            <person name="Sloan D.B."/>
            <person name="Moran N.A."/>
        </authorList>
    </citation>
    <scope>NUCLEOTIDE SEQUENCE [LARGE SCALE GENOMIC DNA]</scope>
    <source>
        <strain evidence="15 16">HC</strain>
    </source>
</reference>
<dbReference type="CDD" id="cd04212">
    <property type="entry name" value="CuRO_UO_II"/>
    <property type="match status" value="1"/>
</dbReference>
<dbReference type="InterPro" id="IPR036257">
    <property type="entry name" value="Cyt_c_oxidase_su2_TM_sf"/>
</dbReference>
<keyword evidence="6 12" id="KW-0812">Transmembrane</keyword>
<dbReference type="STRING" id="1202538.A353_0213"/>
<sequence length="254" mass="30478">MFFKNHIKIINKIHFLGLNRILENKLLLNTIYLVLIILVFILIIFNYIYKNKKNTIFLVDSLIIENIVWIFPTIIILLLSIYTIKSCFFLNPFKNIYLNIKPLIVECISLNWKWCFIFPKQKILTINEICLPICVPIKIYLLSNNVMNSLCIPKIGYQMYCMNNCINYFYFIILKHGLAHGLNTNYNGIGYNYMRFNLFFVIKKTFFEWVKNINKSLFINILFFNKIIKEGYLNFSKFFNIRNNKIFFSIIKKK</sequence>
<proteinExistence type="inferred from homology"/>
<dbReference type="KEGG" id="crh:A353_0213"/>
<evidence type="ECO:0000256" key="1">
    <source>
        <dbReference type="ARBA" id="ARBA00004651"/>
    </source>
</evidence>
<dbReference type="Proteomes" id="UP000003934">
    <property type="component" value="Chromosome"/>
</dbReference>
<feature type="transmembrane region" description="Helical" evidence="12">
    <location>
        <begin position="26"/>
        <end position="49"/>
    </location>
</feature>
<dbReference type="InterPro" id="IPR011759">
    <property type="entry name" value="Cyt_c_oxidase_su2_TM_dom"/>
</dbReference>
<evidence type="ECO:0000256" key="10">
    <source>
        <dbReference type="ARBA" id="ARBA00023002"/>
    </source>
</evidence>
<evidence type="ECO:0000259" key="14">
    <source>
        <dbReference type="PROSITE" id="PS50999"/>
    </source>
</evidence>
<keyword evidence="5" id="KW-0679">Respiratory chain</keyword>
<dbReference type="HOGENOM" id="CLU_036876_6_1_6"/>